<reference evidence="3" key="1">
    <citation type="journal article" date="2021" name="Proc. Natl. Acad. Sci. U.S.A.">
        <title>A Catalog of Tens of Thousands of Viruses from Human Metagenomes Reveals Hidden Associations with Chronic Diseases.</title>
        <authorList>
            <person name="Tisza M.J."/>
            <person name="Buck C.B."/>
        </authorList>
    </citation>
    <scope>NUCLEOTIDE SEQUENCE</scope>
    <source>
        <strain evidence="3">CtR0j7</strain>
    </source>
</reference>
<evidence type="ECO:0000256" key="1">
    <source>
        <dbReference type="SAM" id="Coils"/>
    </source>
</evidence>
<dbReference type="InterPro" id="IPR016913">
    <property type="entry name" value="UCP029215"/>
</dbReference>
<organism evidence="3">
    <name type="scientific">Siphoviridae sp. ctR0j7</name>
    <dbReference type="NCBI Taxonomy" id="2823580"/>
    <lineage>
        <taxon>Viruses</taxon>
        <taxon>Duplodnaviria</taxon>
        <taxon>Heunggongvirae</taxon>
        <taxon>Uroviricota</taxon>
        <taxon>Caudoviricetes</taxon>
    </lineage>
</organism>
<name>A0A8S5LHZ8_9CAUD</name>
<sequence length="347" mass="37780">MSVIRYDRAEMKARRNEDGFIHDTPVLTRTGVFIYRNADGSERREYRPPDEVFAQDSLNAYKGIPITRGHPGKVTSSNAKNHTIGTVLSAARQDGNNLLADIVIHDPAAINAGNKELSVGYELDLEETAGITPEGERYDAIQRNIRPNHLAIVSKGRAGNARLNMDGNEAVDDKDETMTKIRLDNGIEYDAAPEVIQAFNQLKQDEAAGKTKLAQAEARADSAEADLKALQDKQLQIKQDALQEARERLQLEAVAQTHGVDFKEDTAAREIKVAVIKAIRGDALALDGKTDDYVSAAFDMALASHDEQAKAKALAGQRQDMADKDGAGNASAAQAREQYKASLKGAE</sequence>
<proteinExistence type="predicted"/>
<dbReference type="Pfam" id="PF09979">
    <property type="entry name" value="DUF2213"/>
    <property type="match status" value="1"/>
</dbReference>
<accession>A0A8S5LHZ8</accession>
<keyword evidence="1" id="KW-0175">Coiled coil</keyword>
<evidence type="ECO:0000313" key="3">
    <source>
        <dbReference type="EMBL" id="DAD69527.1"/>
    </source>
</evidence>
<protein>
    <recommendedName>
        <fullName evidence="4">DUF2213 domain-containing protein</fullName>
    </recommendedName>
</protein>
<feature type="coiled-coil region" evidence="1">
    <location>
        <begin position="213"/>
        <end position="252"/>
    </location>
</feature>
<evidence type="ECO:0008006" key="4">
    <source>
        <dbReference type="Google" id="ProtNLM"/>
    </source>
</evidence>
<feature type="region of interest" description="Disordered" evidence="2">
    <location>
        <begin position="310"/>
        <end position="347"/>
    </location>
</feature>
<dbReference type="PIRSF" id="PIRSF029215">
    <property type="entry name" value="UCP029215"/>
    <property type="match status" value="1"/>
</dbReference>
<evidence type="ECO:0000256" key="2">
    <source>
        <dbReference type="SAM" id="MobiDB-lite"/>
    </source>
</evidence>
<dbReference type="EMBL" id="BK014722">
    <property type="protein sequence ID" value="DAD69527.1"/>
    <property type="molecule type" value="Genomic_DNA"/>
</dbReference>